<dbReference type="Proteomes" id="UP000294134">
    <property type="component" value="Segment"/>
</dbReference>
<dbReference type="PROSITE" id="PS51257">
    <property type="entry name" value="PROKAR_LIPOPROTEIN"/>
    <property type="match status" value="1"/>
</dbReference>
<keyword evidence="3" id="KW-1185">Reference proteome</keyword>
<organism evidence="2 3">
    <name type="scientific">Pseudomonas phage Psa21</name>
    <dbReference type="NCBI Taxonomy" id="2530023"/>
    <lineage>
        <taxon>Viruses</taxon>
        <taxon>Duplodnaviria</taxon>
        <taxon>Heunggongvirae</taxon>
        <taxon>Uroviricota</taxon>
        <taxon>Caudoviricetes</taxon>
        <taxon>Chimalliviridae</taxon>
        <taxon>Tepukevirus</taxon>
        <taxon>Tepukevirus Psa21</taxon>
    </lineage>
</organism>
<evidence type="ECO:0000313" key="3">
    <source>
        <dbReference type="Proteomes" id="UP000294134"/>
    </source>
</evidence>
<accession>A0A481W692</accession>
<keyword evidence="1" id="KW-0472">Membrane</keyword>
<feature type="transmembrane region" description="Helical" evidence="1">
    <location>
        <begin position="12"/>
        <end position="38"/>
    </location>
</feature>
<protein>
    <recommendedName>
        <fullName evidence="4">Lipoprotein</fullName>
    </recommendedName>
</protein>
<evidence type="ECO:0000313" key="2">
    <source>
        <dbReference type="EMBL" id="QBJ02913.1"/>
    </source>
</evidence>
<keyword evidence="1" id="KW-0812">Transmembrane</keyword>
<feature type="transmembrane region" description="Helical" evidence="1">
    <location>
        <begin position="44"/>
        <end position="64"/>
    </location>
</feature>
<proteinExistence type="predicted"/>
<dbReference type="EMBL" id="MK552327">
    <property type="protein sequence ID" value="QBJ02913.1"/>
    <property type="molecule type" value="Genomic_DNA"/>
</dbReference>
<keyword evidence="1" id="KW-1133">Transmembrane helix</keyword>
<evidence type="ECO:0008006" key="4">
    <source>
        <dbReference type="Google" id="ProtNLM"/>
    </source>
</evidence>
<sequence>MFKKILLRETRIIFFTLLMLTLGIITLVGCMAALMGVVTQSMPHFVYGILIAVIVGRAFIVSIAPTSKAWRR</sequence>
<name>A0A481W692_9CAUD</name>
<evidence type="ECO:0000256" key="1">
    <source>
        <dbReference type="SAM" id="Phobius"/>
    </source>
</evidence>
<reference evidence="2 3" key="1">
    <citation type="submission" date="2019-02" db="EMBL/GenBank/DDBJ databases">
        <authorList>
            <person name="Frampton R.A."/>
            <person name="Wojtus J.K."/>
            <person name="Fineran P.C."/>
            <person name="Hendrickson H.L."/>
        </authorList>
    </citation>
    <scope>NUCLEOTIDE SEQUENCE [LARGE SCALE GENOMIC DNA]</scope>
</reference>
<gene>
    <name evidence="2" type="ORF">PSA21_387</name>
</gene>